<feature type="transmembrane region" description="Helical" evidence="1">
    <location>
        <begin position="305"/>
        <end position="323"/>
    </location>
</feature>
<dbReference type="STRING" id="1121899.GCA_000430025_02212"/>
<feature type="transmembrane region" description="Helical" evidence="1">
    <location>
        <begin position="253"/>
        <end position="273"/>
    </location>
</feature>
<evidence type="ECO:0000313" key="3">
    <source>
        <dbReference type="Proteomes" id="UP000030121"/>
    </source>
</evidence>
<dbReference type="Proteomes" id="UP000030121">
    <property type="component" value="Unassembled WGS sequence"/>
</dbReference>
<dbReference type="OrthoDB" id="660047at2"/>
<dbReference type="EMBL" id="JRLW01000011">
    <property type="protein sequence ID" value="KGO89118.1"/>
    <property type="molecule type" value="Genomic_DNA"/>
</dbReference>
<dbReference type="AlphaFoldDB" id="A0A0A2MCF8"/>
<keyword evidence="1" id="KW-0812">Transmembrane</keyword>
<evidence type="ECO:0000256" key="1">
    <source>
        <dbReference type="SAM" id="Phobius"/>
    </source>
</evidence>
<dbReference type="RefSeq" id="WP_026980631.1">
    <property type="nucleotide sequence ID" value="NZ_AUCZ01000010.1"/>
</dbReference>
<feature type="transmembrane region" description="Helical" evidence="1">
    <location>
        <begin position="180"/>
        <end position="196"/>
    </location>
</feature>
<gene>
    <name evidence="2" type="ORF">Q764_09430</name>
</gene>
<feature type="transmembrane region" description="Helical" evidence="1">
    <location>
        <begin position="208"/>
        <end position="233"/>
    </location>
</feature>
<feature type="transmembrane region" description="Helical" evidence="1">
    <location>
        <begin position="48"/>
        <end position="77"/>
    </location>
</feature>
<accession>A0A0A2MCF8</accession>
<protein>
    <recommendedName>
        <fullName evidence="4">DUF2157 domain-containing protein</fullName>
    </recommendedName>
</protein>
<proteinExistence type="predicted"/>
<feature type="transmembrane region" description="Helical" evidence="1">
    <location>
        <begin position="83"/>
        <end position="100"/>
    </location>
</feature>
<keyword evidence="1" id="KW-0472">Membrane</keyword>
<sequence length="386" mass="43079">MLAYHKETLENEALVTQAKELYRMKFIPKTQLQDITSRLTLFHSSSNLLIRIGFFLLGCLLLSAVAGFLALFFGILLNSDFENIVFVYAIIGILGAEFLARQGYFNHGLDDAFVLSIPFFFCIAISITTDSSTLTFVTMMVLGFVCCIRYVHTLSVLVGVIGLVGLVFDLIVNHALLDKLFLPFIGFLLACGLYFISRKLEKNERFYLYSNVIWVVKGFALLLAYFSVNYMVVRELSEDLMNITVTPEKDIPLAFLFYGLTFVIPLCYIGYALKTKDRLMLLLGLFALGYSIFTIRYYYQVIPLEIALILGGILLFGISFWAIRKLQDKATGITFQPDRSADSSLLLNAQALIVTSQIQTKAITPTEDKMPFGGGGFSGGGAGETF</sequence>
<organism evidence="2 3">
    <name type="scientific">Flavobacterium suncheonense GH29-5 = DSM 17707</name>
    <dbReference type="NCBI Taxonomy" id="1121899"/>
    <lineage>
        <taxon>Bacteria</taxon>
        <taxon>Pseudomonadati</taxon>
        <taxon>Bacteroidota</taxon>
        <taxon>Flavobacteriia</taxon>
        <taxon>Flavobacteriales</taxon>
        <taxon>Flavobacteriaceae</taxon>
        <taxon>Flavobacterium</taxon>
    </lineage>
</organism>
<feature type="transmembrane region" description="Helical" evidence="1">
    <location>
        <begin position="156"/>
        <end position="174"/>
    </location>
</feature>
<evidence type="ECO:0008006" key="4">
    <source>
        <dbReference type="Google" id="ProtNLM"/>
    </source>
</evidence>
<keyword evidence="1" id="KW-1133">Transmembrane helix</keyword>
<feature type="transmembrane region" description="Helical" evidence="1">
    <location>
        <begin position="280"/>
        <end position="299"/>
    </location>
</feature>
<evidence type="ECO:0000313" key="2">
    <source>
        <dbReference type="EMBL" id="KGO89118.1"/>
    </source>
</evidence>
<reference evidence="2 3" key="1">
    <citation type="submission" date="2013-09" db="EMBL/GenBank/DDBJ databases">
        <authorList>
            <person name="Zeng Z."/>
            <person name="Chen C."/>
        </authorList>
    </citation>
    <scope>NUCLEOTIDE SEQUENCE [LARGE SCALE GENOMIC DNA]</scope>
    <source>
        <strain evidence="2 3">GH29-5</strain>
    </source>
</reference>
<keyword evidence="3" id="KW-1185">Reference proteome</keyword>
<name>A0A0A2MCF8_9FLAO</name>
<comment type="caution">
    <text evidence="2">The sequence shown here is derived from an EMBL/GenBank/DDBJ whole genome shotgun (WGS) entry which is preliminary data.</text>
</comment>
<feature type="transmembrane region" description="Helical" evidence="1">
    <location>
        <begin position="134"/>
        <end position="151"/>
    </location>
</feature>
<dbReference type="eggNOG" id="ENOG502ZHN5">
    <property type="taxonomic scope" value="Bacteria"/>
</dbReference>